<sequence>MLCAHLLSAQGDPDGAAHVLLDAYQQQQRQQQHRQQKFSPSMLHQAPSVEADGVLCSSTCHPTVLAPTTFNLTQAAVLNNVGLLHHQAGRPHLAVTLLERALHQLQHKGRQHADAAAAGAAGGAVRTAPFSEVDARVPAAKETSHRGVDSSSSSGEGGSVVHPHVSAQGLNSVASAALQPLSSKFPSHPNVDAHESWLHPSTPLPAGSSCIMATSRTMATINPPCQLPAPWPTPTPVPAGSSCVTATSSTSSSSKGCLLSS</sequence>
<protein>
    <submittedName>
        <fullName evidence="2">Uncharacterized protein</fullName>
    </submittedName>
</protein>
<evidence type="ECO:0000313" key="2">
    <source>
        <dbReference type="EMBL" id="KAF5835308.1"/>
    </source>
</evidence>
<feature type="compositionally biased region" description="Low complexity" evidence="1">
    <location>
        <begin position="238"/>
        <end position="261"/>
    </location>
</feature>
<feature type="region of interest" description="Disordered" evidence="1">
    <location>
        <begin position="136"/>
        <end position="163"/>
    </location>
</feature>
<dbReference type="EMBL" id="MU069712">
    <property type="protein sequence ID" value="KAF5835308.1"/>
    <property type="molecule type" value="Genomic_DNA"/>
</dbReference>
<proteinExistence type="predicted"/>
<keyword evidence="3" id="KW-1185">Reference proteome</keyword>
<gene>
    <name evidence="2" type="ORF">DUNSADRAFT_7588</name>
</gene>
<dbReference type="Proteomes" id="UP000815325">
    <property type="component" value="Unassembled WGS sequence"/>
</dbReference>
<accession>A0ABQ7GL23</accession>
<feature type="non-terminal residue" evidence="2">
    <location>
        <position position="261"/>
    </location>
</feature>
<reference evidence="2" key="1">
    <citation type="submission" date="2017-08" db="EMBL/GenBank/DDBJ databases">
        <authorList>
            <person name="Polle J.E."/>
            <person name="Barry K."/>
            <person name="Cushman J."/>
            <person name="Schmutz J."/>
            <person name="Tran D."/>
            <person name="Hathwaick L.T."/>
            <person name="Yim W.C."/>
            <person name="Jenkins J."/>
            <person name="Mckie-Krisberg Z.M."/>
            <person name="Prochnik S."/>
            <person name="Lindquist E."/>
            <person name="Dockter R.B."/>
            <person name="Adam C."/>
            <person name="Molina H."/>
            <person name="Bunkerborg J."/>
            <person name="Jin E."/>
            <person name="Buchheim M."/>
            <person name="Magnuson J."/>
        </authorList>
    </citation>
    <scope>NUCLEOTIDE SEQUENCE</scope>
    <source>
        <strain evidence="2">CCAP 19/18</strain>
    </source>
</reference>
<evidence type="ECO:0000256" key="1">
    <source>
        <dbReference type="SAM" id="MobiDB-lite"/>
    </source>
</evidence>
<evidence type="ECO:0000313" key="3">
    <source>
        <dbReference type="Proteomes" id="UP000815325"/>
    </source>
</evidence>
<feature type="region of interest" description="Disordered" evidence="1">
    <location>
        <begin position="232"/>
        <end position="261"/>
    </location>
</feature>
<comment type="caution">
    <text evidence="2">The sequence shown here is derived from an EMBL/GenBank/DDBJ whole genome shotgun (WGS) entry which is preliminary data.</text>
</comment>
<organism evidence="2 3">
    <name type="scientific">Dunaliella salina</name>
    <name type="common">Green alga</name>
    <name type="synonym">Protococcus salinus</name>
    <dbReference type="NCBI Taxonomy" id="3046"/>
    <lineage>
        <taxon>Eukaryota</taxon>
        <taxon>Viridiplantae</taxon>
        <taxon>Chlorophyta</taxon>
        <taxon>core chlorophytes</taxon>
        <taxon>Chlorophyceae</taxon>
        <taxon>CS clade</taxon>
        <taxon>Chlamydomonadales</taxon>
        <taxon>Dunaliellaceae</taxon>
        <taxon>Dunaliella</taxon>
    </lineage>
</organism>
<name>A0ABQ7GL23_DUNSA</name>
<feature type="compositionally biased region" description="Low complexity" evidence="1">
    <location>
        <begin position="149"/>
        <end position="163"/>
    </location>
</feature>